<evidence type="ECO:0000256" key="2">
    <source>
        <dbReference type="SAM" id="Phobius"/>
    </source>
</evidence>
<name>A0A6C0KZ02_9ZZZZ</name>
<dbReference type="InterPro" id="IPR036259">
    <property type="entry name" value="MFS_trans_sf"/>
</dbReference>
<keyword evidence="2" id="KW-1133">Transmembrane helix</keyword>
<sequence>MNKGNNEKEISTKKKAPNENSTNPTTTSNGKSTLAVILKEIIKEKIMQEETLSVNIFTSFTFLGVISAWLFSLTKLHDTEHGIYGSASIVIWSYLTALVSLGCILLLKNMTDPNYMFSGTTSVAGFLTIFLMIWVVTLNLKYFKNINMNVVPEQYYDISGWTYFLIIIQSSFVFLTLDSSAPKTDDEHERKNALSIISTFNNIIIFLSSILVLIQQIILEKFSVDVL</sequence>
<feature type="transmembrane region" description="Helical" evidence="2">
    <location>
        <begin position="193"/>
        <end position="218"/>
    </location>
</feature>
<organism evidence="3">
    <name type="scientific">viral metagenome</name>
    <dbReference type="NCBI Taxonomy" id="1070528"/>
    <lineage>
        <taxon>unclassified sequences</taxon>
        <taxon>metagenomes</taxon>
        <taxon>organismal metagenomes</taxon>
    </lineage>
</organism>
<keyword evidence="2" id="KW-0812">Transmembrane</keyword>
<proteinExistence type="predicted"/>
<reference evidence="3" key="1">
    <citation type="journal article" date="2020" name="Nature">
        <title>Giant virus diversity and host interactions through global metagenomics.</title>
        <authorList>
            <person name="Schulz F."/>
            <person name="Roux S."/>
            <person name="Paez-Espino D."/>
            <person name="Jungbluth S."/>
            <person name="Walsh D.A."/>
            <person name="Denef V.J."/>
            <person name="McMahon K.D."/>
            <person name="Konstantinidis K.T."/>
            <person name="Eloe-Fadrosh E.A."/>
            <person name="Kyrpides N.C."/>
            <person name="Woyke T."/>
        </authorList>
    </citation>
    <scope>NUCLEOTIDE SEQUENCE</scope>
    <source>
        <strain evidence="3">GVMAG-S-ERX555907-102</strain>
    </source>
</reference>
<accession>A0A6C0KZ02</accession>
<feature type="compositionally biased region" description="Low complexity" evidence="1">
    <location>
        <begin position="18"/>
        <end position="28"/>
    </location>
</feature>
<feature type="compositionally biased region" description="Basic and acidic residues" evidence="1">
    <location>
        <begin position="1"/>
        <end position="12"/>
    </location>
</feature>
<evidence type="ECO:0000256" key="1">
    <source>
        <dbReference type="SAM" id="MobiDB-lite"/>
    </source>
</evidence>
<feature type="transmembrane region" description="Helical" evidence="2">
    <location>
        <begin position="83"/>
        <end position="107"/>
    </location>
</feature>
<dbReference type="AlphaFoldDB" id="A0A6C0KZ02"/>
<dbReference type="SUPFAM" id="SSF103473">
    <property type="entry name" value="MFS general substrate transporter"/>
    <property type="match status" value="1"/>
</dbReference>
<feature type="region of interest" description="Disordered" evidence="1">
    <location>
        <begin position="1"/>
        <end position="28"/>
    </location>
</feature>
<keyword evidence="2" id="KW-0472">Membrane</keyword>
<feature type="transmembrane region" description="Helical" evidence="2">
    <location>
        <begin position="52"/>
        <end position="71"/>
    </location>
</feature>
<feature type="transmembrane region" description="Helical" evidence="2">
    <location>
        <begin position="119"/>
        <end position="140"/>
    </location>
</feature>
<protein>
    <submittedName>
        <fullName evidence="3">Uncharacterized protein</fullName>
    </submittedName>
</protein>
<evidence type="ECO:0000313" key="3">
    <source>
        <dbReference type="EMBL" id="QHU22493.1"/>
    </source>
</evidence>
<feature type="transmembrane region" description="Helical" evidence="2">
    <location>
        <begin position="160"/>
        <end position="181"/>
    </location>
</feature>
<dbReference type="EMBL" id="MN741008">
    <property type="protein sequence ID" value="QHU22493.1"/>
    <property type="molecule type" value="Genomic_DNA"/>
</dbReference>